<evidence type="ECO:0000256" key="7">
    <source>
        <dbReference type="ARBA" id="ARBA00023136"/>
    </source>
</evidence>
<dbReference type="OrthoDB" id="18170at2759"/>
<comment type="subcellular location">
    <subcellularLocation>
        <location evidence="2">Membrane</location>
        <topology evidence="2">Multi-pass membrane protein</topology>
    </subcellularLocation>
</comment>
<gene>
    <name evidence="9" type="ORF">SCHCODRAFT_238677</name>
</gene>
<dbReference type="GO" id="GO:0005886">
    <property type="term" value="C:plasma membrane"/>
    <property type="evidence" value="ECO:0007669"/>
    <property type="project" value="TreeGrafter"/>
</dbReference>
<evidence type="ECO:0000256" key="6">
    <source>
        <dbReference type="ARBA" id="ARBA00022989"/>
    </source>
</evidence>
<comment type="similarity">
    <text evidence="3">Belongs to the UbiA prenyltransferase family.</text>
</comment>
<dbReference type="AlphaFoldDB" id="D8QL97"/>
<dbReference type="GeneID" id="9589123"/>
<dbReference type="EMBL" id="GL377318">
    <property type="protein sequence ID" value="EFI91309.1"/>
    <property type="molecule type" value="Genomic_DNA"/>
</dbReference>
<keyword evidence="6 8" id="KW-1133">Transmembrane helix</keyword>
<evidence type="ECO:0000256" key="8">
    <source>
        <dbReference type="SAM" id="Phobius"/>
    </source>
</evidence>
<dbReference type="PANTHER" id="PTHR11048">
    <property type="entry name" value="PRENYLTRANSFERASES"/>
    <property type="match status" value="1"/>
</dbReference>
<dbReference type="VEuPathDB" id="FungiDB:SCHCODRAFT_01036421"/>
<dbReference type="CDD" id="cd13959">
    <property type="entry name" value="PT_UbiA_COQ2"/>
    <property type="match status" value="1"/>
</dbReference>
<name>D8QL97_SCHCM</name>
<dbReference type="eggNOG" id="KOG1381">
    <property type="taxonomic scope" value="Eukaryota"/>
</dbReference>
<dbReference type="HOGENOM" id="CLU_034879_0_2_1"/>
<dbReference type="Proteomes" id="UP000007431">
    <property type="component" value="Unassembled WGS sequence"/>
</dbReference>
<dbReference type="InterPro" id="IPR000537">
    <property type="entry name" value="UbiA_prenyltransferase"/>
</dbReference>
<evidence type="ECO:0000256" key="3">
    <source>
        <dbReference type="ARBA" id="ARBA00005985"/>
    </source>
</evidence>
<keyword evidence="5 8" id="KW-0812">Transmembrane</keyword>
<dbReference type="Gene3D" id="1.20.120.1780">
    <property type="entry name" value="UbiA prenyltransferase"/>
    <property type="match status" value="1"/>
</dbReference>
<protein>
    <recommendedName>
        <fullName evidence="11">UbiA prenyltransferase</fullName>
    </recommendedName>
</protein>
<dbReference type="Gene3D" id="1.10.357.140">
    <property type="entry name" value="UbiA prenyltransferase"/>
    <property type="match status" value="1"/>
</dbReference>
<feature type="transmembrane region" description="Helical" evidence="8">
    <location>
        <begin position="68"/>
        <end position="89"/>
    </location>
</feature>
<feature type="transmembrane region" description="Helical" evidence="8">
    <location>
        <begin position="37"/>
        <end position="56"/>
    </location>
</feature>
<evidence type="ECO:0000256" key="1">
    <source>
        <dbReference type="ARBA" id="ARBA00001946"/>
    </source>
</evidence>
<dbReference type="InterPro" id="IPR039653">
    <property type="entry name" value="Prenyltransferase"/>
</dbReference>
<dbReference type="KEGG" id="scm:SCHCO_01036421"/>
<evidence type="ECO:0000256" key="5">
    <source>
        <dbReference type="ARBA" id="ARBA00022692"/>
    </source>
</evidence>
<dbReference type="STRING" id="578458.D8QL97"/>
<dbReference type="GO" id="GO:0016765">
    <property type="term" value="F:transferase activity, transferring alkyl or aryl (other than methyl) groups"/>
    <property type="evidence" value="ECO:0007669"/>
    <property type="project" value="InterPro"/>
</dbReference>
<feature type="transmembrane region" description="Helical" evidence="8">
    <location>
        <begin position="198"/>
        <end position="220"/>
    </location>
</feature>
<dbReference type="FunFam" id="1.20.120.1780:FF:000001">
    <property type="entry name" value="4-hydroxybenzoate octaprenyltransferase"/>
    <property type="match status" value="1"/>
</dbReference>
<keyword evidence="7 8" id="KW-0472">Membrane</keyword>
<keyword evidence="4" id="KW-0808">Transferase</keyword>
<comment type="cofactor">
    <cofactor evidence="1">
        <name>Mg(2+)</name>
        <dbReference type="ChEBI" id="CHEBI:18420"/>
    </cofactor>
</comment>
<feature type="transmembrane region" description="Helical" evidence="8">
    <location>
        <begin position="161"/>
        <end position="178"/>
    </location>
</feature>
<evidence type="ECO:0008006" key="11">
    <source>
        <dbReference type="Google" id="ProtNLM"/>
    </source>
</evidence>
<sequence>MSAATSSPTKSRFLFAIPTRTELNACWELGRLSNGMGCWVCWFPLAFSMAMAYHAMPDLPGWYAAYRGILFIALCCGVKCLIMTIDDILDADVDALVERTKNRVLPRGDISMARAWFFFAIQCVVGAGLAYAILKPYTLYISMLVWPLFVIYPTCKRWMSFAPLPLAIMFNIGALMGWSDLAPGNGSLHYVLGEGSPAAGRIPFDILLPLFFGCCCWTVTFETVYQHQDKADDVAIGLRSLAIFCGKATVAVCALTTLGFGGLLGWAFWLNGQGIAAFVGLALGTLRLLNGLRTVDIDYPRSCLQFFLLTPGVGVLVLLGLIADGLLWRWQAGIPL</sequence>
<dbReference type="Pfam" id="PF01040">
    <property type="entry name" value="UbiA"/>
    <property type="match status" value="1"/>
</dbReference>
<evidence type="ECO:0000256" key="2">
    <source>
        <dbReference type="ARBA" id="ARBA00004141"/>
    </source>
</evidence>
<evidence type="ECO:0000313" key="10">
    <source>
        <dbReference type="Proteomes" id="UP000007431"/>
    </source>
</evidence>
<dbReference type="InterPro" id="IPR044878">
    <property type="entry name" value="UbiA_sf"/>
</dbReference>
<dbReference type="PANTHER" id="PTHR11048:SF28">
    <property type="entry name" value="4-HYDROXYBENZOATE POLYPRENYLTRANSFERASE, MITOCHONDRIAL"/>
    <property type="match status" value="1"/>
</dbReference>
<feature type="transmembrane region" description="Helical" evidence="8">
    <location>
        <begin position="110"/>
        <end position="131"/>
    </location>
</feature>
<feature type="transmembrane region" description="Helical" evidence="8">
    <location>
        <begin position="241"/>
        <end position="269"/>
    </location>
</feature>
<reference evidence="9 10" key="1">
    <citation type="journal article" date="2010" name="Nat. Biotechnol.">
        <title>Genome sequence of the model mushroom Schizophyllum commune.</title>
        <authorList>
            <person name="Ohm R.A."/>
            <person name="de Jong J.F."/>
            <person name="Lugones L.G."/>
            <person name="Aerts A."/>
            <person name="Kothe E."/>
            <person name="Stajich J.E."/>
            <person name="de Vries R.P."/>
            <person name="Record E."/>
            <person name="Levasseur A."/>
            <person name="Baker S.E."/>
            <person name="Bartholomew K.A."/>
            <person name="Coutinho P.M."/>
            <person name="Erdmann S."/>
            <person name="Fowler T.J."/>
            <person name="Gathman A.C."/>
            <person name="Lombard V."/>
            <person name="Henrissat B."/>
            <person name="Knabe N."/>
            <person name="Kuees U."/>
            <person name="Lilly W.W."/>
            <person name="Lindquist E."/>
            <person name="Lucas S."/>
            <person name="Magnuson J.K."/>
            <person name="Piumi F."/>
            <person name="Raudaskoski M."/>
            <person name="Salamov A."/>
            <person name="Schmutz J."/>
            <person name="Schwarze F.W.M.R."/>
            <person name="vanKuyk P.A."/>
            <person name="Horton J.S."/>
            <person name="Grigoriev I.V."/>
            <person name="Woesten H.A.B."/>
        </authorList>
    </citation>
    <scope>NUCLEOTIDE SEQUENCE [LARGE SCALE GENOMIC DNA]</scope>
    <source>
        <strain evidence="10">H4-8 / FGSC 9210</strain>
    </source>
</reference>
<dbReference type="InParanoid" id="D8QL97"/>
<accession>D8QL97</accession>
<feature type="transmembrane region" description="Helical" evidence="8">
    <location>
        <begin position="137"/>
        <end position="154"/>
    </location>
</feature>
<proteinExistence type="inferred from homology"/>
<evidence type="ECO:0000313" key="9">
    <source>
        <dbReference type="EMBL" id="EFI91309.1"/>
    </source>
</evidence>
<evidence type="ECO:0000256" key="4">
    <source>
        <dbReference type="ARBA" id="ARBA00022679"/>
    </source>
</evidence>
<keyword evidence="10" id="KW-1185">Reference proteome</keyword>
<dbReference type="RefSeq" id="XP_003026212.1">
    <property type="nucleotide sequence ID" value="XM_003026166.1"/>
</dbReference>
<dbReference type="OMA" id="XVTRTAN"/>
<feature type="transmembrane region" description="Helical" evidence="8">
    <location>
        <begin position="304"/>
        <end position="328"/>
    </location>
</feature>
<organism evidence="10">
    <name type="scientific">Schizophyllum commune (strain H4-8 / FGSC 9210)</name>
    <name type="common">Split gill fungus</name>
    <dbReference type="NCBI Taxonomy" id="578458"/>
    <lineage>
        <taxon>Eukaryota</taxon>
        <taxon>Fungi</taxon>
        <taxon>Dikarya</taxon>
        <taxon>Basidiomycota</taxon>
        <taxon>Agaricomycotina</taxon>
        <taxon>Agaricomycetes</taxon>
        <taxon>Agaricomycetidae</taxon>
        <taxon>Agaricales</taxon>
        <taxon>Schizophyllaceae</taxon>
        <taxon>Schizophyllum</taxon>
    </lineage>
</organism>